<accession>A0A7I7WWX1</accession>
<dbReference type="KEGG" id="mgad:MGAD_58970"/>
<dbReference type="AlphaFoldDB" id="A0A7I7WWX1"/>
<dbReference type="EMBL" id="AP022608">
    <property type="protein sequence ID" value="BBZ21562.1"/>
    <property type="molecule type" value="Genomic_DNA"/>
</dbReference>
<evidence type="ECO:0000256" key="1">
    <source>
        <dbReference type="SAM" id="MobiDB-lite"/>
    </source>
</evidence>
<reference evidence="2 3" key="1">
    <citation type="journal article" date="2019" name="Emerg. Microbes Infect.">
        <title>Comprehensive subspecies identification of 175 nontuberculous mycobacteria species based on 7547 genomic profiles.</title>
        <authorList>
            <person name="Matsumoto Y."/>
            <person name="Kinjo T."/>
            <person name="Motooka D."/>
            <person name="Nabeya D."/>
            <person name="Jung N."/>
            <person name="Uechi K."/>
            <person name="Horii T."/>
            <person name="Iida T."/>
            <person name="Fujita J."/>
            <person name="Nakamura S."/>
        </authorList>
    </citation>
    <scope>NUCLEOTIDE SEQUENCE [LARGE SCALE GENOMIC DNA]</scope>
    <source>
        <strain evidence="2 3">JCM 12688</strain>
    </source>
</reference>
<sequence length="117" mass="12873">MTATNKPAVSVGSGVAGPSAQTLEEVIALTRRLRMPYLRKAALDVVPTARAQRWDPAEVLRVLLAEEITGRDEATLRIRRARELPGGQDLRRLGREPLLHSRTHPTSPTWHGVGRPA</sequence>
<evidence type="ECO:0000313" key="3">
    <source>
        <dbReference type="Proteomes" id="UP000466187"/>
    </source>
</evidence>
<evidence type="ECO:0000313" key="2">
    <source>
        <dbReference type="EMBL" id="BBZ21562.1"/>
    </source>
</evidence>
<feature type="compositionally biased region" description="Basic and acidic residues" evidence="1">
    <location>
        <begin position="89"/>
        <end position="99"/>
    </location>
</feature>
<dbReference type="Proteomes" id="UP000466187">
    <property type="component" value="Chromosome"/>
</dbReference>
<feature type="region of interest" description="Disordered" evidence="1">
    <location>
        <begin position="86"/>
        <end position="117"/>
    </location>
</feature>
<protein>
    <submittedName>
        <fullName evidence="2">Uncharacterized protein</fullName>
    </submittedName>
</protein>
<gene>
    <name evidence="2" type="ORF">MGAD_58970</name>
</gene>
<organism evidence="2 3">
    <name type="scientific">Mycolicibacterium gadium</name>
    <name type="common">Mycobacterium gadium</name>
    <dbReference type="NCBI Taxonomy" id="1794"/>
    <lineage>
        <taxon>Bacteria</taxon>
        <taxon>Bacillati</taxon>
        <taxon>Actinomycetota</taxon>
        <taxon>Actinomycetes</taxon>
        <taxon>Mycobacteriales</taxon>
        <taxon>Mycobacteriaceae</taxon>
        <taxon>Mycolicibacterium</taxon>
    </lineage>
</organism>
<name>A0A7I7WWX1_MYCGU</name>
<dbReference type="RefSeq" id="WP_163683916.1">
    <property type="nucleotide sequence ID" value="NZ_AP022608.1"/>
</dbReference>
<proteinExistence type="predicted"/>